<evidence type="ECO:0008006" key="3">
    <source>
        <dbReference type="Google" id="ProtNLM"/>
    </source>
</evidence>
<organism evidence="1 2">
    <name type="scientific">Gemmatirosa kalamazoonensis</name>
    <dbReference type="NCBI Taxonomy" id="861299"/>
    <lineage>
        <taxon>Bacteria</taxon>
        <taxon>Pseudomonadati</taxon>
        <taxon>Gemmatimonadota</taxon>
        <taxon>Gemmatimonadia</taxon>
        <taxon>Gemmatimonadales</taxon>
        <taxon>Gemmatimonadaceae</taxon>
        <taxon>Gemmatirosa</taxon>
    </lineage>
</organism>
<dbReference type="EMBL" id="CP007128">
    <property type="protein sequence ID" value="AHG88996.1"/>
    <property type="molecule type" value="Genomic_DNA"/>
</dbReference>
<dbReference type="STRING" id="861299.J421_1459"/>
<evidence type="ECO:0000313" key="1">
    <source>
        <dbReference type="EMBL" id="AHG88996.1"/>
    </source>
</evidence>
<evidence type="ECO:0000313" key="2">
    <source>
        <dbReference type="Proteomes" id="UP000019151"/>
    </source>
</evidence>
<dbReference type="HOGENOM" id="CLU_2358206_0_0_0"/>
<proteinExistence type="predicted"/>
<dbReference type="AlphaFoldDB" id="W0RDW3"/>
<dbReference type="SUPFAM" id="SSF46785">
    <property type="entry name" value="Winged helix' DNA-binding domain"/>
    <property type="match status" value="1"/>
</dbReference>
<dbReference type="OrthoDB" id="7569486at2"/>
<sequence length="104" mass="11467">MPRPADPIAVDPYVVDTLLPDLVGHDRRPSAFLVYLVLWRRTEGGRAAAALSLRELAEATGLSKRAVQTAVNSLLRRKLVGLQRETPTAIPRYAVLKPWARRGG</sequence>
<dbReference type="InParanoid" id="W0RDW3"/>
<dbReference type="InterPro" id="IPR036388">
    <property type="entry name" value="WH-like_DNA-bd_sf"/>
</dbReference>
<keyword evidence="2" id="KW-1185">Reference proteome</keyword>
<accession>W0RDW3</accession>
<dbReference type="Proteomes" id="UP000019151">
    <property type="component" value="Chromosome"/>
</dbReference>
<dbReference type="KEGG" id="gba:J421_1459"/>
<reference evidence="1 2" key="1">
    <citation type="journal article" date="2014" name="Genome Announc.">
        <title>Genome Sequence and Methylome of Soil Bacterium Gemmatirosa kalamazoonensis KBS708T, a Member of the Rarely Cultivated Gemmatimonadetes Phylum.</title>
        <authorList>
            <person name="Debruyn J.M."/>
            <person name="Radosevich M."/>
            <person name="Wommack K.E."/>
            <person name="Polson S.W."/>
            <person name="Hauser L.J."/>
            <person name="Fawaz M.N."/>
            <person name="Korlach J."/>
            <person name="Tsai Y.C."/>
        </authorList>
    </citation>
    <scope>NUCLEOTIDE SEQUENCE [LARGE SCALE GENOMIC DNA]</scope>
    <source>
        <strain evidence="1 2">KBS708</strain>
    </source>
</reference>
<dbReference type="InterPro" id="IPR036390">
    <property type="entry name" value="WH_DNA-bd_sf"/>
</dbReference>
<name>W0RDW3_9BACT</name>
<protein>
    <recommendedName>
        <fullName evidence="3">Helix-turn-helix domain-containing protein</fullName>
    </recommendedName>
</protein>
<gene>
    <name evidence="1" type="ORF">J421_1459</name>
</gene>
<dbReference type="Pfam" id="PF13730">
    <property type="entry name" value="HTH_36"/>
    <property type="match status" value="1"/>
</dbReference>
<dbReference type="Gene3D" id="1.10.10.10">
    <property type="entry name" value="Winged helix-like DNA-binding domain superfamily/Winged helix DNA-binding domain"/>
    <property type="match status" value="1"/>
</dbReference>
<dbReference type="RefSeq" id="WP_025410514.1">
    <property type="nucleotide sequence ID" value="NZ_CP007128.1"/>
</dbReference>
<dbReference type="eggNOG" id="ENOG50334M0">
    <property type="taxonomic scope" value="Bacteria"/>
</dbReference>